<keyword evidence="2" id="KW-1133">Transmembrane helix</keyword>
<feature type="region of interest" description="Disordered" evidence="1">
    <location>
        <begin position="110"/>
        <end position="206"/>
    </location>
</feature>
<proteinExistence type="predicted"/>
<keyword evidence="2" id="KW-0472">Membrane</keyword>
<organism evidence="3 4">
    <name type="scientific">Aureobasidium pullulans</name>
    <name type="common">Black yeast</name>
    <name type="synonym">Pullularia pullulans</name>
    <dbReference type="NCBI Taxonomy" id="5580"/>
    <lineage>
        <taxon>Eukaryota</taxon>
        <taxon>Fungi</taxon>
        <taxon>Dikarya</taxon>
        <taxon>Ascomycota</taxon>
        <taxon>Pezizomycotina</taxon>
        <taxon>Dothideomycetes</taxon>
        <taxon>Dothideomycetidae</taxon>
        <taxon>Dothideales</taxon>
        <taxon>Saccotheciaceae</taxon>
        <taxon>Aureobasidium</taxon>
    </lineage>
</organism>
<evidence type="ECO:0000256" key="2">
    <source>
        <dbReference type="SAM" id="Phobius"/>
    </source>
</evidence>
<dbReference type="EMBL" id="JASGXD010000001">
    <property type="protein sequence ID" value="KAK6008458.1"/>
    <property type="molecule type" value="Genomic_DNA"/>
</dbReference>
<gene>
    <name evidence="3" type="ORF">QM012_000361</name>
</gene>
<keyword evidence="4" id="KW-1185">Reference proteome</keyword>
<accession>A0ABR0TVD9</accession>
<feature type="compositionally biased region" description="Low complexity" evidence="1">
    <location>
        <begin position="126"/>
        <end position="148"/>
    </location>
</feature>
<evidence type="ECO:0000256" key="1">
    <source>
        <dbReference type="SAM" id="MobiDB-lite"/>
    </source>
</evidence>
<name>A0ABR0TVD9_AURPU</name>
<protein>
    <submittedName>
        <fullName evidence="3">Uncharacterized protein</fullName>
    </submittedName>
</protein>
<feature type="transmembrane region" description="Helical" evidence="2">
    <location>
        <begin position="73"/>
        <end position="97"/>
    </location>
</feature>
<keyword evidence="2" id="KW-0812">Transmembrane</keyword>
<dbReference type="Proteomes" id="UP001341245">
    <property type="component" value="Unassembled WGS sequence"/>
</dbReference>
<reference evidence="3 4" key="1">
    <citation type="submission" date="2023-11" db="EMBL/GenBank/DDBJ databases">
        <title>Draft genome sequence and annotation of the polyextremotolerant black yeast-like fungus Aureobasidium pullulans NRRL 62042.</title>
        <authorList>
            <person name="Dielentheis-Frenken M.R.E."/>
            <person name="Wibberg D."/>
            <person name="Blank L.M."/>
            <person name="Tiso T."/>
        </authorList>
    </citation>
    <scope>NUCLEOTIDE SEQUENCE [LARGE SCALE GENOMIC DNA]</scope>
    <source>
        <strain evidence="3 4">NRRL 62042</strain>
    </source>
</reference>
<comment type="caution">
    <text evidence="3">The sequence shown here is derived from an EMBL/GenBank/DDBJ whole genome shotgun (WGS) entry which is preliminary data.</text>
</comment>
<evidence type="ECO:0000313" key="4">
    <source>
        <dbReference type="Proteomes" id="UP001341245"/>
    </source>
</evidence>
<evidence type="ECO:0000313" key="3">
    <source>
        <dbReference type="EMBL" id="KAK6008458.1"/>
    </source>
</evidence>
<sequence>MLAPYTNIGAFMKEWRSRAPPTYRGFGNQSSAVIASNNQSSAPVVFSRNPQEENLGAMMGSGGDGTSDDAVKIMVIVFGTFGGIILLSSICGTWLLIRHRRKILTRQARQEAARDVTGEQVPALHSSTESSSPLPRSSSSSNASPQHSEGQPRGTSSPSAIDGPTSRRPSLQASGPVDNWVDGMIRPSTSGGFSNLPAPPTIVLAE</sequence>